<accession>A0A9P6B1P6</accession>
<keyword evidence="3" id="KW-1185">Reference proteome</keyword>
<comment type="caution">
    <text evidence="2">The sequence shown here is derived from an EMBL/GenBank/DDBJ whole genome shotgun (WGS) entry which is preliminary data.</text>
</comment>
<feature type="domain" description="Transcription factor TFIIIC triple barrel" evidence="1">
    <location>
        <begin position="4"/>
        <end position="59"/>
    </location>
</feature>
<dbReference type="Proteomes" id="UP000886523">
    <property type="component" value="Unassembled WGS sequence"/>
</dbReference>
<evidence type="ECO:0000313" key="3">
    <source>
        <dbReference type="Proteomes" id="UP000886523"/>
    </source>
</evidence>
<dbReference type="Gene3D" id="2.60.40.4370">
    <property type="match status" value="1"/>
</dbReference>
<proteinExistence type="predicted"/>
<dbReference type="InterPro" id="IPR019481">
    <property type="entry name" value="TFIIIC_triple_barrel"/>
</dbReference>
<dbReference type="PANTHER" id="PTHR21860">
    <property type="entry name" value="TRANSCRIPTION INITIATION FACTOR IIIC TFIIIC , POLYPEPTIDE 6-RELATED"/>
    <property type="match status" value="1"/>
</dbReference>
<dbReference type="PANTHER" id="PTHR21860:SF2">
    <property type="entry name" value="GENERAL TRANSCRIPTION FACTOR 3C POLYPEPTIDE 6"/>
    <property type="match status" value="1"/>
</dbReference>
<dbReference type="InterPro" id="IPR042771">
    <property type="entry name" value="GTF3C6-like"/>
</dbReference>
<organism evidence="2 3">
    <name type="scientific">Hydnum rufescens UP504</name>
    <dbReference type="NCBI Taxonomy" id="1448309"/>
    <lineage>
        <taxon>Eukaryota</taxon>
        <taxon>Fungi</taxon>
        <taxon>Dikarya</taxon>
        <taxon>Basidiomycota</taxon>
        <taxon>Agaricomycotina</taxon>
        <taxon>Agaricomycetes</taxon>
        <taxon>Cantharellales</taxon>
        <taxon>Hydnaceae</taxon>
        <taxon>Hydnum</taxon>
    </lineage>
</organism>
<dbReference type="GO" id="GO:0000127">
    <property type="term" value="C:transcription factor TFIIIC complex"/>
    <property type="evidence" value="ECO:0007669"/>
    <property type="project" value="TreeGrafter"/>
</dbReference>
<feature type="non-terminal residue" evidence="2">
    <location>
        <position position="62"/>
    </location>
</feature>
<sequence>QQVTYVTLDLGATDPTMLPNASTYRLVGLETPTPFLQVGNTVYKGSHETLLGSELLFKDGKG</sequence>
<gene>
    <name evidence="2" type="ORF">BS47DRAFT_1257445</name>
</gene>
<reference evidence="2" key="1">
    <citation type="journal article" date="2020" name="Nat. Commun.">
        <title>Large-scale genome sequencing of mycorrhizal fungi provides insights into the early evolution of symbiotic traits.</title>
        <authorList>
            <person name="Miyauchi S."/>
            <person name="Kiss E."/>
            <person name="Kuo A."/>
            <person name="Drula E."/>
            <person name="Kohler A."/>
            <person name="Sanchez-Garcia M."/>
            <person name="Morin E."/>
            <person name="Andreopoulos B."/>
            <person name="Barry K.W."/>
            <person name="Bonito G."/>
            <person name="Buee M."/>
            <person name="Carver A."/>
            <person name="Chen C."/>
            <person name="Cichocki N."/>
            <person name="Clum A."/>
            <person name="Culley D."/>
            <person name="Crous P.W."/>
            <person name="Fauchery L."/>
            <person name="Girlanda M."/>
            <person name="Hayes R.D."/>
            <person name="Keri Z."/>
            <person name="LaButti K."/>
            <person name="Lipzen A."/>
            <person name="Lombard V."/>
            <person name="Magnuson J."/>
            <person name="Maillard F."/>
            <person name="Murat C."/>
            <person name="Nolan M."/>
            <person name="Ohm R.A."/>
            <person name="Pangilinan J."/>
            <person name="Pereira M.F."/>
            <person name="Perotto S."/>
            <person name="Peter M."/>
            <person name="Pfister S."/>
            <person name="Riley R."/>
            <person name="Sitrit Y."/>
            <person name="Stielow J.B."/>
            <person name="Szollosi G."/>
            <person name="Zifcakova L."/>
            <person name="Stursova M."/>
            <person name="Spatafora J.W."/>
            <person name="Tedersoo L."/>
            <person name="Vaario L.M."/>
            <person name="Yamada A."/>
            <person name="Yan M."/>
            <person name="Wang P."/>
            <person name="Xu J."/>
            <person name="Bruns T."/>
            <person name="Baldrian P."/>
            <person name="Vilgalys R."/>
            <person name="Dunand C."/>
            <person name="Henrissat B."/>
            <person name="Grigoriev I.V."/>
            <person name="Hibbett D."/>
            <person name="Nagy L.G."/>
            <person name="Martin F.M."/>
        </authorList>
    </citation>
    <scope>NUCLEOTIDE SEQUENCE</scope>
    <source>
        <strain evidence="2">UP504</strain>
    </source>
</reference>
<evidence type="ECO:0000313" key="2">
    <source>
        <dbReference type="EMBL" id="KAF9516026.1"/>
    </source>
</evidence>
<dbReference type="AlphaFoldDB" id="A0A9P6B1P6"/>
<evidence type="ECO:0000259" key="1">
    <source>
        <dbReference type="Pfam" id="PF10419"/>
    </source>
</evidence>
<protein>
    <recommendedName>
        <fullName evidence="1">Transcription factor TFIIIC triple barrel domain-containing protein</fullName>
    </recommendedName>
</protein>
<name>A0A9P6B1P6_9AGAM</name>
<dbReference type="GO" id="GO:0006383">
    <property type="term" value="P:transcription by RNA polymerase III"/>
    <property type="evidence" value="ECO:0007669"/>
    <property type="project" value="InterPro"/>
</dbReference>
<dbReference type="OrthoDB" id="1877767at2759"/>
<dbReference type="EMBL" id="MU128944">
    <property type="protein sequence ID" value="KAF9516026.1"/>
    <property type="molecule type" value="Genomic_DNA"/>
</dbReference>
<dbReference type="Pfam" id="PF10419">
    <property type="entry name" value="TFIIIC_sub6"/>
    <property type="match status" value="1"/>
</dbReference>
<feature type="non-terminal residue" evidence="2">
    <location>
        <position position="1"/>
    </location>
</feature>